<dbReference type="Gene3D" id="3.30.420.40">
    <property type="match status" value="1"/>
</dbReference>
<dbReference type="GO" id="GO:0004309">
    <property type="term" value="F:exopolyphosphatase activity"/>
    <property type="evidence" value="ECO:0007669"/>
    <property type="project" value="UniProtKB-EC"/>
</dbReference>
<evidence type="ECO:0000256" key="10">
    <source>
        <dbReference type="ARBA" id="ARBA00047607"/>
    </source>
</evidence>
<evidence type="ECO:0000259" key="12">
    <source>
        <dbReference type="Pfam" id="PF21447"/>
    </source>
</evidence>
<dbReference type="InterPro" id="IPR003695">
    <property type="entry name" value="Ppx_GppA_N"/>
</dbReference>
<dbReference type="SUPFAM" id="SSF53067">
    <property type="entry name" value="Actin-like ATPase domain"/>
    <property type="match status" value="2"/>
</dbReference>
<dbReference type="PANTHER" id="PTHR30005">
    <property type="entry name" value="EXOPOLYPHOSPHATASE"/>
    <property type="match status" value="1"/>
</dbReference>
<dbReference type="InterPro" id="IPR043129">
    <property type="entry name" value="ATPase_NBD"/>
</dbReference>
<keyword evidence="8 13" id="KW-0378">Hydrolase</keyword>
<accession>A0A5B8R6M7</accession>
<comment type="similarity">
    <text evidence="3">Belongs to the GppA/Ppx family.</text>
</comment>
<evidence type="ECO:0000256" key="1">
    <source>
        <dbReference type="ARBA" id="ARBA00001946"/>
    </source>
</evidence>
<evidence type="ECO:0000256" key="9">
    <source>
        <dbReference type="ARBA" id="ARBA00023136"/>
    </source>
</evidence>
<protein>
    <recommendedName>
        <fullName evidence="6">Exopolyphosphatase</fullName>
        <ecNumber evidence="5">3.6.1.11</ecNumber>
    </recommendedName>
</protein>
<evidence type="ECO:0000256" key="3">
    <source>
        <dbReference type="ARBA" id="ARBA00007125"/>
    </source>
</evidence>
<dbReference type="SUPFAM" id="SSF109604">
    <property type="entry name" value="HD-domain/PDEase-like"/>
    <property type="match status" value="1"/>
</dbReference>
<keyword evidence="9" id="KW-0472">Membrane</keyword>
<evidence type="ECO:0000256" key="7">
    <source>
        <dbReference type="ARBA" id="ARBA00022475"/>
    </source>
</evidence>
<dbReference type="Pfam" id="PF02541">
    <property type="entry name" value="Ppx-GppA"/>
    <property type="match status" value="1"/>
</dbReference>
<evidence type="ECO:0000313" key="13">
    <source>
        <dbReference type="EMBL" id="QEA04669.1"/>
    </source>
</evidence>
<reference evidence="13" key="1">
    <citation type="submission" date="2019-06" db="EMBL/GenBank/DDBJ databases">
        <authorList>
            <person name="Murdoch R.W."/>
            <person name="Fathepure B."/>
        </authorList>
    </citation>
    <scope>NUCLEOTIDE SEQUENCE</scope>
</reference>
<evidence type="ECO:0000256" key="6">
    <source>
        <dbReference type="ARBA" id="ARBA00020416"/>
    </source>
</evidence>
<evidence type="ECO:0000256" key="4">
    <source>
        <dbReference type="ARBA" id="ARBA00011738"/>
    </source>
</evidence>
<keyword evidence="7" id="KW-1003">Cell membrane</keyword>
<dbReference type="GO" id="GO:0005886">
    <property type="term" value="C:plasma membrane"/>
    <property type="evidence" value="ECO:0007669"/>
    <property type="project" value="UniProtKB-SubCell"/>
</dbReference>
<dbReference type="AlphaFoldDB" id="A0A5B8R6M7"/>
<dbReference type="InterPro" id="IPR048950">
    <property type="entry name" value="Ppx_GppA_C"/>
</dbReference>
<dbReference type="PIRSF" id="PIRSF001267">
    <property type="entry name" value="Pyrophosphatase_GppA_Ppx"/>
    <property type="match status" value="1"/>
</dbReference>
<dbReference type="Gene3D" id="1.10.3210.10">
    <property type="entry name" value="Hypothetical protein af1432"/>
    <property type="match status" value="1"/>
</dbReference>
<name>A0A5B8R6M7_9ZZZZ</name>
<dbReference type="PANTHER" id="PTHR30005:SF14">
    <property type="entry name" value="EXOPOLYPHOSPHATASE"/>
    <property type="match status" value="1"/>
</dbReference>
<dbReference type="InterPro" id="IPR030673">
    <property type="entry name" value="PyroPPase_GppA_Ppx"/>
</dbReference>
<evidence type="ECO:0000256" key="2">
    <source>
        <dbReference type="ARBA" id="ARBA00004202"/>
    </source>
</evidence>
<dbReference type="GO" id="GO:0006798">
    <property type="term" value="P:polyphosphate catabolic process"/>
    <property type="evidence" value="ECO:0007669"/>
    <property type="project" value="TreeGrafter"/>
</dbReference>
<comment type="catalytic activity">
    <reaction evidence="10">
        <text>[phosphate](n) + H2O = [phosphate](n-1) + phosphate + H(+)</text>
        <dbReference type="Rhea" id="RHEA:21528"/>
        <dbReference type="Rhea" id="RHEA-COMP:9859"/>
        <dbReference type="Rhea" id="RHEA-COMP:14279"/>
        <dbReference type="ChEBI" id="CHEBI:15377"/>
        <dbReference type="ChEBI" id="CHEBI:15378"/>
        <dbReference type="ChEBI" id="CHEBI:16838"/>
        <dbReference type="ChEBI" id="CHEBI:43474"/>
        <dbReference type="EC" id="3.6.1.11"/>
    </reaction>
</comment>
<feature type="domain" description="Ppx/GppA phosphatase N-terminal" evidence="11">
    <location>
        <begin position="23"/>
        <end position="305"/>
    </location>
</feature>
<dbReference type="Pfam" id="PF21447">
    <property type="entry name" value="Ppx-GppA_III"/>
    <property type="match status" value="1"/>
</dbReference>
<dbReference type="FunFam" id="3.30.420.150:FF:000001">
    <property type="entry name" value="Guanosine-5'-triphosphate,3'-diphosphate pyrophosphatase"/>
    <property type="match status" value="1"/>
</dbReference>
<comment type="subunit">
    <text evidence="4">Homodimer.</text>
</comment>
<dbReference type="InterPro" id="IPR022371">
    <property type="entry name" value="Exopolyphosphatase"/>
</dbReference>
<evidence type="ECO:0000256" key="8">
    <source>
        <dbReference type="ARBA" id="ARBA00022801"/>
    </source>
</evidence>
<sequence length="501" mass="54180">MADNGERREVAAVDLGSNSFHLVVARVHDGHLTVLDRLREPVRLAAGLTAEKGLDTAARERALACLARFGQRLQPLPPEAVRIVGTNTLRSARAATAFVEEAEALLGHEIEVISGFEEARLIYLGVAHSLAEGGERRLVVDIGGGSTELVLGERLVPGYMESLHMGCVSFTQRFFPDGRITRRAMEEARMAALMELEPVQGHFLARGWDRAVGASGTIRAIAGALREQGWTDGTVTFAGLQRLTKALCKAGSLDDIDFKGVSQRRAQVLPGGVAVLGAVFEALGIEGMEAADGALREGVLYDLVGRIRHQDVREATVEALAARYHVDVAHARRVERTATALLCDVAAEWALEDAAAARMLAWAAWLHEVGLDISHSQYHKHGAYILHYSDMPGFSREEQVKLAALVRVHRRKFAASAFRDLHGERARRARGLAVLLRLAVLLHRGRGAAALPAVRLAAEGADRLRLTFPEGWLDDYPLAAADLAAEQDYLASAGVELVVGG</sequence>
<feature type="domain" description="Ppx/GppA phosphatase C-terminal" evidence="12">
    <location>
        <begin position="312"/>
        <end position="487"/>
    </location>
</feature>
<dbReference type="Gene3D" id="3.30.420.150">
    <property type="entry name" value="Exopolyphosphatase. Domain 2"/>
    <property type="match status" value="1"/>
</dbReference>
<dbReference type="CDD" id="cd24053">
    <property type="entry name" value="ASKHA_NBD_EcPPX-GppA-like"/>
    <property type="match status" value="1"/>
</dbReference>
<evidence type="ECO:0000259" key="11">
    <source>
        <dbReference type="Pfam" id="PF02541"/>
    </source>
</evidence>
<dbReference type="FunFam" id="3.30.420.40:FF:000023">
    <property type="entry name" value="Guanosine-5'-triphosphate,3'-diphosphate pyrophosphatase"/>
    <property type="match status" value="1"/>
</dbReference>
<organism evidence="13">
    <name type="scientific">uncultured organism</name>
    <dbReference type="NCBI Taxonomy" id="155900"/>
    <lineage>
        <taxon>unclassified sequences</taxon>
        <taxon>environmental samples</taxon>
    </lineage>
</organism>
<comment type="cofactor">
    <cofactor evidence="1">
        <name>Mg(2+)</name>
        <dbReference type="ChEBI" id="CHEBI:18420"/>
    </cofactor>
</comment>
<dbReference type="InterPro" id="IPR050273">
    <property type="entry name" value="GppA/Ppx_hydrolase"/>
</dbReference>
<gene>
    <name evidence="13" type="primary">ppx</name>
    <name evidence="13" type="ORF">KBTEX_00977</name>
</gene>
<comment type="subcellular location">
    <subcellularLocation>
        <location evidence="2">Cell membrane</location>
        <topology evidence="2">Peripheral membrane protein</topology>
    </subcellularLocation>
</comment>
<dbReference type="EC" id="3.6.1.11" evidence="5"/>
<evidence type="ECO:0000256" key="5">
    <source>
        <dbReference type="ARBA" id="ARBA00012451"/>
    </source>
</evidence>
<dbReference type="EMBL" id="MN079087">
    <property type="protein sequence ID" value="QEA04669.1"/>
    <property type="molecule type" value="Genomic_DNA"/>
</dbReference>
<proteinExistence type="inferred from homology"/>
<dbReference type="NCBIfam" id="TIGR03706">
    <property type="entry name" value="exo_poly_only"/>
    <property type="match status" value="1"/>
</dbReference>